<evidence type="ECO:0000256" key="7">
    <source>
        <dbReference type="ARBA" id="ARBA00022927"/>
    </source>
</evidence>
<comment type="similarity">
    <text evidence="10">Belongs to the WD repeat SEC12 family.</text>
</comment>
<reference evidence="11 12" key="1">
    <citation type="submission" date="2017-06" db="EMBL/GenBank/DDBJ databases">
        <title>Ant-infecting Ophiocordyceps genomes reveal a high diversity of potential behavioral manipulation genes and a possible major role for enterotoxins.</title>
        <authorList>
            <person name="De Bekker C."/>
            <person name="Evans H.C."/>
            <person name="Brachmann A."/>
            <person name="Hughes D.P."/>
        </authorList>
    </citation>
    <scope>NUCLEOTIDE SEQUENCE [LARGE SCALE GENOMIC DNA]</scope>
    <source>
        <strain evidence="11 12">Map16</strain>
    </source>
</reference>
<evidence type="ECO:0000256" key="1">
    <source>
        <dbReference type="ARBA" id="ARBA00022448"/>
    </source>
</evidence>
<dbReference type="GO" id="GO:0005789">
    <property type="term" value="C:endoplasmic reticulum membrane"/>
    <property type="evidence" value="ECO:0007669"/>
    <property type="project" value="UniProtKB-SubCell"/>
</dbReference>
<keyword evidence="5 10" id="KW-0256">Endoplasmic reticulum</keyword>
<accession>A0A2C5YM14</accession>
<dbReference type="STRING" id="2004952.A0A2C5YM14"/>
<keyword evidence="9" id="KW-0472">Membrane</keyword>
<gene>
    <name evidence="11" type="ORF">CDD80_7276</name>
</gene>
<keyword evidence="8" id="KW-1133">Transmembrane helix</keyword>
<dbReference type="GO" id="GO:0006888">
    <property type="term" value="P:endoplasmic reticulum to Golgi vesicle-mediated transport"/>
    <property type="evidence" value="ECO:0007669"/>
    <property type="project" value="UniProtKB-UniRule"/>
</dbReference>
<comment type="caution">
    <text evidence="11">The sequence shown here is derived from an EMBL/GenBank/DDBJ whole genome shotgun (WGS) entry which is preliminary data.</text>
</comment>
<evidence type="ECO:0000256" key="2">
    <source>
        <dbReference type="ARBA" id="ARBA00022574"/>
    </source>
</evidence>
<keyword evidence="2 10" id="KW-0853">WD repeat</keyword>
<evidence type="ECO:0000256" key="8">
    <source>
        <dbReference type="ARBA" id="ARBA00022989"/>
    </source>
</evidence>
<keyword evidence="3" id="KW-0812">Transmembrane</keyword>
<evidence type="ECO:0000313" key="11">
    <source>
        <dbReference type="EMBL" id="PHH68746.1"/>
    </source>
</evidence>
<dbReference type="InterPro" id="IPR015943">
    <property type="entry name" value="WD40/YVTN_repeat-like_dom_sf"/>
</dbReference>
<dbReference type="GO" id="GO:0005085">
    <property type="term" value="F:guanyl-nucleotide exchange factor activity"/>
    <property type="evidence" value="ECO:0007669"/>
    <property type="project" value="InterPro"/>
</dbReference>
<keyword evidence="7 10" id="KW-0653">Protein transport</keyword>
<keyword evidence="4 10" id="KW-0677">Repeat</keyword>
<name>A0A2C5YM14_9HYPO</name>
<dbReference type="SUPFAM" id="SSF69322">
    <property type="entry name" value="Tricorn protease domain 2"/>
    <property type="match status" value="1"/>
</dbReference>
<evidence type="ECO:0000256" key="5">
    <source>
        <dbReference type="ARBA" id="ARBA00022824"/>
    </source>
</evidence>
<comment type="function">
    <text evidence="10">Guanine nucleotide-exchange factor (GEF) required for the formation or budding of transport vesicles from the ER.</text>
</comment>
<protein>
    <recommendedName>
        <fullName evidence="10">Guanine nucleotide-exchange factor SEC12</fullName>
    </recommendedName>
</protein>
<proteinExistence type="inferred from homology"/>
<dbReference type="GO" id="GO:0003400">
    <property type="term" value="P:regulation of COPII vesicle coating"/>
    <property type="evidence" value="ECO:0007669"/>
    <property type="project" value="UniProtKB-UniRule"/>
</dbReference>
<dbReference type="AlphaFoldDB" id="A0A2C5YM14"/>
<evidence type="ECO:0000256" key="6">
    <source>
        <dbReference type="ARBA" id="ARBA00022892"/>
    </source>
</evidence>
<dbReference type="InterPro" id="IPR045260">
    <property type="entry name" value="Sec12-like"/>
</dbReference>
<dbReference type="PANTHER" id="PTHR23284">
    <property type="entry name" value="PROLACTIN REGULATORY ELEMENT BINDING PROTEIN"/>
    <property type="match status" value="1"/>
</dbReference>
<dbReference type="EMBL" id="NJES01000894">
    <property type="protein sequence ID" value="PHH68746.1"/>
    <property type="molecule type" value="Genomic_DNA"/>
</dbReference>
<dbReference type="Gene3D" id="2.130.10.10">
    <property type="entry name" value="YVTN repeat-like/Quinoprotein amine dehydrogenase"/>
    <property type="match status" value="1"/>
</dbReference>
<evidence type="ECO:0000256" key="10">
    <source>
        <dbReference type="RuleBase" id="RU369019"/>
    </source>
</evidence>
<evidence type="ECO:0000256" key="3">
    <source>
        <dbReference type="ARBA" id="ARBA00022692"/>
    </source>
</evidence>
<keyword evidence="12" id="KW-1185">Reference proteome</keyword>
<organism evidence="11 12">
    <name type="scientific">Ophiocordyceps camponoti-rufipedis</name>
    <dbReference type="NCBI Taxonomy" id="2004952"/>
    <lineage>
        <taxon>Eukaryota</taxon>
        <taxon>Fungi</taxon>
        <taxon>Dikarya</taxon>
        <taxon>Ascomycota</taxon>
        <taxon>Pezizomycotina</taxon>
        <taxon>Sordariomycetes</taxon>
        <taxon>Hypocreomycetidae</taxon>
        <taxon>Hypocreales</taxon>
        <taxon>Ophiocordycipitaceae</taxon>
        <taxon>Ophiocordyceps</taxon>
    </lineage>
</organism>
<evidence type="ECO:0000256" key="4">
    <source>
        <dbReference type="ARBA" id="ARBA00022737"/>
    </source>
</evidence>
<dbReference type="OrthoDB" id="16538at2759"/>
<comment type="subcellular location">
    <subcellularLocation>
        <location evidence="10">Endoplasmic reticulum membrane</location>
        <topology evidence="10">Single-pass type II membrane protein</topology>
    </subcellularLocation>
    <subcellularLocation>
        <location evidence="10">Golgi apparatus membrane</location>
        <topology evidence="10">Single-pass type II membrane protein</topology>
    </subcellularLocation>
</comment>
<dbReference type="Proteomes" id="UP000226431">
    <property type="component" value="Unassembled WGS sequence"/>
</dbReference>
<keyword evidence="1 10" id="KW-0813">Transport</keyword>
<keyword evidence="6" id="KW-0931">ER-Golgi transport</keyword>
<dbReference type="GO" id="GO:0000139">
    <property type="term" value="C:Golgi membrane"/>
    <property type="evidence" value="ECO:0007669"/>
    <property type="project" value="UniProtKB-SubCell"/>
</dbReference>
<sequence>MAPSLPCASLELDYPLYALDFDPDDGSRLVVGGGGGAGRASTDGNKTVLEARTDELRVTTEMELSRDEDSVMSLAFAPPPGQGKPARLLAGVNSSAQELSRGVNQHLRALTLDRRPSKARLSESSRTALFANPDPDVYQRLLRVEGPIGAAASAMGRAPQIALFEAAAKVKARGLLELPVDAEDLDLVQTGEGEFSLAFCSKSELHLVGLSAKANCEPRLVYAVPEGGRRPAFRAVRFLMPGFLLGVLNLPQRRGVLLQAFRLPSSTMDMATVAAAARISRNISATALAIANPSPSQPPWTKPGDAQFIIAVASTDSSISLFSLDHHSASALSLLSGPHPVCTVEGSGSITGLAFSPRVGGRLNLGLSIVIMALIGQAIMELYGQSPPRLLNTRLTPSWHNALTRDRPLTSSSFLLGLKTSSASPGKTMLISSSSTSVLARSADGSAAAAARSWDELGDELRGAWRRRLSEVGAWTQDMGEEVFRGVLFGEIAGVIGRVVQG</sequence>
<evidence type="ECO:0000313" key="12">
    <source>
        <dbReference type="Proteomes" id="UP000226431"/>
    </source>
</evidence>
<evidence type="ECO:0000256" key="9">
    <source>
        <dbReference type="ARBA" id="ARBA00023136"/>
    </source>
</evidence>
<dbReference type="PANTHER" id="PTHR23284:SF0">
    <property type="entry name" value="PROLACTIN REGULATORY ELEMENT-BINDING PROTEIN"/>
    <property type="match status" value="1"/>
</dbReference>
<dbReference type="GO" id="GO:0015031">
    <property type="term" value="P:protein transport"/>
    <property type="evidence" value="ECO:0007669"/>
    <property type="project" value="UniProtKB-KW"/>
</dbReference>